<keyword evidence="4" id="KW-0720">Serine protease</keyword>
<dbReference type="InterPro" id="IPR051201">
    <property type="entry name" value="Chloro_Bact_Ser_Proteases"/>
</dbReference>
<dbReference type="Pfam" id="PF13365">
    <property type="entry name" value="Trypsin_2"/>
    <property type="match status" value="1"/>
</dbReference>
<evidence type="ECO:0000313" key="6">
    <source>
        <dbReference type="EMBL" id="TVY05701.1"/>
    </source>
</evidence>
<sequence length="338" mass="35823">MNGDVYVKLSDLKGLLSASSGSYDSGSGTYTFETSDPIVEIAKKTSPSVVAIIGKSQLKSGESSSKNDRFNLIHGTGVVWESNGWIVTNAHVVKDMAQITVVTYDGHQYAGKKMYVDEESDLALVKIDATDLVKATFAEKLDVEVGDPVIAIGTPISFTLRNTVTSGIISGLGRSVNSTYRLLQTDAAINPGNSGGALVNAKGEVIGINSLKYAAAGIDNIGFAIPSETVIYVINNFMQYGKVNRSTLGMNLEESWAAVVGLPTEDPLKVITVNKNSGAEKTGVVSGDLLYSIDGVSINTIVDVNELLKKYTPGQTVTLKMLSGGDLVERELVLSESK</sequence>
<dbReference type="EMBL" id="VNJI01000053">
    <property type="protein sequence ID" value="TVY05701.1"/>
    <property type="molecule type" value="Genomic_DNA"/>
</dbReference>
<dbReference type="PANTHER" id="PTHR43343">
    <property type="entry name" value="PEPTIDASE S12"/>
    <property type="match status" value="1"/>
</dbReference>
<dbReference type="InterPro" id="IPR043504">
    <property type="entry name" value="Peptidase_S1_PA_chymotrypsin"/>
</dbReference>
<name>A0A559K0Q0_9BACL</name>
<reference evidence="6 7" key="1">
    <citation type="submission" date="2019-07" db="EMBL/GenBank/DDBJ databases">
        <authorList>
            <person name="Kim J."/>
        </authorList>
    </citation>
    <scope>NUCLEOTIDE SEQUENCE [LARGE SCALE GENOMIC DNA]</scope>
    <source>
        <strain evidence="6 7">JC52</strain>
    </source>
</reference>
<dbReference type="SMART" id="SM00228">
    <property type="entry name" value="PDZ"/>
    <property type="match status" value="1"/>
</dbReference>
<dbReference type="InterPro" id="IPR001478">
    <property type="entry name" value="PDZ"/>
</dbReference>
<keyword evidence="2 6" id="KW-0645">Protease</keyword>
<dbReference type="Proteomes" id="UP000317036">
    <property type="component" value="Unassembled WGS sequence"/>
</dbReference>
<evidence type="ECO:0000313" key="7">
    <source>
        <dbReference type="Proteomes" id="UP000317036"/>
    </source>
</evidence>
<dbReference type="PRINTS" id="PR00834">
    <property type="entry name" value="PROTEASES2C"/>
</dbReference>
<accession>A0A559K0Q0</accession>
<dbReference type="Pfam" id="PF13180">
    <property type="entry name" value="PDZ_2"/>
    <property type="match status" value="1"/>
</dbReference>
<dbReference type="SUPFAM" id="SSF50156">
    <property type="entry name" value="PDZ domain-like"/>
    <property type="match status" value="1"/>
</dbReference>
<dbReference type="GO" id="GO:0006508">
    <property type="term" value="P:proteolysis"/>
    <property type="evidence" value="ECO:0007669"/>
    <property type="project" value="UniProtKB-KW"/>
</dbReference>
<feature type="domain" description="PDZ" evidence="5">
    <location>
        <begin position="246"/>
        <end position="325"/>
    </location>
</feature>
<dbReference type="AlphaFoldDB" id="A0A559K0Q0"/>
<comment type="caution">
    <text evidence="6">The sequence shown here is derived from an EMBL/GenBank/DDBJ whole genome shotgun (WGS) entry which is preliminary data.</text>
</comment>
<protein>
    <submittedName>
        <fullName evidence="6">Trypsin-like serine protease</fullName>
    </submittedName>
</protein>
<evidence type="ECO:0000256" key="4">
    <source>
        <dbReference type="ARBA" id="ARBA00022825"/>
    </source>
</evidence>
<dbReference type="InterPro" id="IPR036034">
    <property type="entry name" value="PDZ_sf"/>
</dbReference>
<organism evidence="6 7">
    <name type="scientific">Paenibacillus cremeus</name>
    <dbReference type="NCBI Taxonomy" id="2163881"/>
    <lineage>
        <taxon>Bacteria</taxon>
        <taxon>Bacillati</taxon>
        <taxon>Bacillota</taxon>
        <taxon>Bacilli</taxon>
        <taxon>Bacillales</taxon>
        <taxon>Paenibacillaceae</taxon>
        <taxon>Paenibacillus</taxon>
    </lineage>
</organism>
<dbReference type="GO" id="GO:0004252">
    <property type="term" value="F:serine-type endopeptidase activity"/>
    <property type="evidence" value="ECO:0007669"/>
    <property type="project" value="InterPro"/>
</dbReference>
<evidence type="ECO:0000259" key="5">
    <source>
        <dbReference type="SMART" id="SM00228"/>
    </source>
</evidence>
<comment type="similarity">
    <text evidence="1">Belongs to the peptidase S1C family.</text>
</comment>
<dbReference type="PANTHER" id="PTHR43343:SF3">
    <property type="entry name" value="PROTEASE DO-LIKE 8, CHLOROPLASTIC"/>
    <property type="match status" value="1"/>
</dbReference>
<dbReference type="Gene3D" id="2.40.10.10">
    <property type="entry name" value="Trypsin-like serine proteases"/>
    <property type="match status" value="2"/>
</dbReference>
<proteinExistence type="inferred from homology"/>
<keyword evidence="7" id="KW-1185">Reference proteome</keyword>
<evidence type="ECO:0000256" key="2">
    <source>
        <dbReference type="ARBA" id="ARBA00022670"/>
    </source>
</evidence>
<dbReference type="Gene3D" id="2.30.42.10">
    <property type="match status" value="1"/>
</dbReference>
<gene>
    <name evidence="6" type="ORF">FPZ49_28730</name>
</gene>
<dbReference type="OrthoDB" id="9758917at2"/>
<dbReference type="SUPFAM" id="SSF50494">
    <property type="entry name" value="Trypsin-like serine proteases"/>
    <property type="match status" value="1"/>
</dbReference>
<evidence type="ECO:0000256" key="3">
    <source>
        <dbReference type="ARBA" id="ARBA00022801"/>
    </source>
</evidence>
<dbReference type="InterPro" id="IPR001940">
    <property type="entry name" value="Peptidase_S1C"/>
</dbReference>
<dbReference type="InterPro" id="IPR009003">
    <property type="entry name" value="Peptidase_S1_PA"/>
</dbReference>
<evidence type="ECO:0000256" key="1">
    <source>
        <dbReference type="ARBA" id="ARBA00010541"/>
    </source>
</evidence>
<keyword evidence="3" id="KW-0378">Hydrolase</keyword>